<organism>
    <name type="scientific">Serpula lacrymans var. lacrymans (strain S7.9)</name>
    <name type="common">Dry rot fungus</name>
    <dbReference type="NCBI Taxonomy" id="578457"/>
    <lineage>
        <taxon>Eukaryota</taxon>
        <taxon>Fungi</taxon>
        <taxon>Dikarya</taxon>
        <taxon>Basidiomycota</taxon>
        <taxon>Agaricomycotina</taxon>
        <taxon>Agaricomycetes</taxon>
        <taxon>Agaricomycetidae</taxon>
        <taxon>Boletales</taxon>
        <taxon>Coniophorineae</taxon>
        <taxon>Serpulaceae</taxon>
        <taxon>Serpula</taxon>
    </lineage>
</organism>
<evidence type="ECO:0000313" key="1">
    <source>
        <dbReference type="EMBL" id="EGO25372.1"/>
    </source>
</evidence>
<dbReference type="GeneID" id="18811255"/>
<proteinExistence type="predicted"/>
<dbReference type="RefSeq" id="XP_007317494.1">
    <property type="nucleotide sequence ID" value="XM_007317432.1"/>
</dbReference>
<dbReference type="EMBL" id="GL945433">
    <property type="protein sequence ID" value="EGO25372.1"/>
    <property type="molecule type" value="Genomic_DNA"/>
</dbReference>
<accession>F8NVG3</accession>
<dbReference type="Proteomes" id="UP000008064">
    <property type="component" value="Unassembled WGS sequence"/>
</dbReference>
<reference evidence="1" key="1">
    <citation type="submission" date="2011-04" db="EMBL/GenBank/DDBJ databases">
        <title>Evolution of plant cell wall degrading machinery underlies the functional diversity of forest fungi.</title>
        <authorList>
            <consortium name="US DOE Joint Genome Institute (JGI-PGF)"/>
            <person name="Eastwood D.C."/>
            <person name="Floudas D."/>
            <person name="Binder M."/>
            <person name="Majcherczyk A."/>
            <person name="Schneider P."/>
            <person name="Aerts A."/>
            <person name="Asiegbu F.O."/>
            <person name="Baker S.E."/>
            <person name="Barry K."/>
            <person name="Bendiksby M."/>
            <person name="Blumentritt M."/>
            <person name="Coutinho P.M."/>
            <person name="Cullen D."/>
            <person name="Cullen D."/>
            <person name="Gathman A."/>
            <person name="Goodell B."/>
            <person name="Henrissat B."/>
            <person name="Ihrmark K."/>
            <person name="Kauserud H."/>
            <person name="Kohler A."/>
            <person name="LaButti K."/>
            <person name="Lapidus A."/>
            <person name="Lavin J.L."/>
            <person name="Lee Y.-H."/>
            <person name="Lindquist E."/>
            <person name="Lilly W."/>
            <person name="Lucas S."/>
            <person name="Morin E."/>
            <person name="Murat C."/>
            <person name="Oguiza J.A."/>
            <person name="Park J."/>
            <person name="Pisabarro A.G."/>
            <person name="Riley R."/>
            <person name="Rosling A."/>
            <person name="Salamov A."/>
            <person name="Schmidt O."/>
            <person name="Schmutz J."/>
            <person name="Skrede I."/>
            <person name="Stenlid J."/>
            <person name="Wiebenga A."/>
            <person name="Xie X."/>
            <person name="Kues U."/>
            <person name="Hibbett D.S."/>
            <person name="Hoffmeister D."/>
            <person name="Hogberg N."/>
            <person name="Martin F."/>
            <person name="Grigoriev I.V."/>
            <person name="Watkinson S.C."/>
        </authorList>
    </citation>
    <scope>NUCLEOTIDE SEQUENCE</scope>
    <source>
        <strain evidence="1">S7.9</strain>
    </source>
</reference>
<dbReference type="AlphaFoldDB" id="F8NVG3"/>
<feature type="non-terminal residue" evidence="1">
    <location>
        <position position="1"/>
    </location>
</feature>
<sequence length="51" mass="5970">RFDYHTLQGHQSSATGLFDDSHCCTWSVPRSSQWCVFLEVRYCRPSPAHLR</sequence>
<dbReference type="HOGENOM" id="CLU_3112192_0_0_1"/>
<name>F8NVG3_SERL9</name>
<protein>
    <submittedName>
        <fullName evidence="1">Uncharacterized protein</fullName>
    </submittedName>
</protein>
<gene>
    <name evidence="1" type="ORF">SERLADRAFT_387187</name>
</gene>
<dbReference type="OrthoDB" id="191139at2759"/>
<dbReference type="KEGG" id="sla:SERLADRAFT_387187"/>